<protein>
    <submittedName>
        <fullName evidence="1">Uncharacterized protein</fullName>
    </submittedName>
</protein>
<gene>
    <name evidence="1" type="ORF">CEXT_811881</name>
</gene>
<keyword evidence="2" id="KW-1185">Reference proteome</keyword>
<dbReference type="Proteomes" id="UP001054945">
    <property type="component" value="Unassembled WGS sequence"/>
</dbReference>
<name>A0AAV4MNE5_CAEEX</name>
<proteinExistence type="predicted"/>
<comment type="caution">
    <text evidence="1">The sequence shown here is derived from an EMBL/GenBank/DDBJ whole genome shotgun (WGS) entry which is preliminary data.</text>
</comment>
<sequence length="93" mass="10739">MIIITDATKFQGEVILFRYYKPPFVYFADCPIRRASAFGNALPFHPPTIRDDPIEFHPGPFVLRNSKSIPELPERFEIAQSGCQKFVFNPFCE</sequence>
<accession>A0AAV4MNE5</accession>
<evidence type="ECO:0000313" key="2">
    <source>
        <dbReference type="Proteomes" id="UP001054945"/>
    </source>
</evidence>
<reference evidence="1 2" key="1">
    <citation type="submission" date="2021-06" db="EMBL/GenBank/DDBJ databases">
        <title>Caerostris extrusa draft genome.</title>
        <authorList>
            <person name="Kono N."/>
            <person name="Arakawa K."/>
        </authorList>
    </citation>
    <scope>NUCLEOTIDE SEQUENCE [LARGE SCALE GENOMIC DNA]</scope>
</reference>
<dbReference type="EMBL" id="BPLR01019955">
    <property type="protein sequence ID" value="GIX73474.1"/>
    <property type="molecule type" value="Genomic_DNA"/>
</dbReference>
<evidence type="ECO:0000313" key="1">
    <source>
        <dbReference type="EMBL" id="GIX73474.1"/>
    </source>
</evidence>
<dbReference type="AlphaFoldDB" id="A0AAV4MNE5"/>
<organism evidence="1 2">
    <name type="scientific">Caerostris extrusa</name>
    <name type="common">Bark spider</name>
    <name type="synonym">Caerostris bankana</name>
    <dbReference type="NCBI Taxonomy" id="172846"/>
    <lineage>
        <taxon>Eukaryota</taxon>
        <taxon>Metazoa</taxon>
        <taxon>Ecdysozoa</taxon>
        <taxon>Arthropoda</taxon>
        <taxon>Chelicerata</taxon>
        <taxon>Arachnida</taxon>
        <taxon>Araneae</taxon>
        <taxon>Araneomorphae</taxon>
        <taxon>Entelegynae</taxon>
        <taxon>Araneoidea</taxon>
        <taxon>Araneidae</taxon>
        <taxon>Caerostris</taxon>
    </lineage>
</organism>